<gene>
    <name evidence="1" type="ORF">BN1723_020540</name>
</gene>
<feature type="non-terminal residue" evidence="1">
    <location>
        <position position="1"/>
    </location>
</feature>
<sequence length="39" mass="4186">HERVQLFQVLVGAAAGALADGRRHCKGARHGASLHRCHV</sequence>
<proteinExistence type="predicted"/>
<evidence type="ECO:0000313" key="2">
    <source>
        <dbReference type="Proteomes" id="UP000045706"/>
    </source>
</evidence>
<reference evidence="2" key="1">
    <citation type="submission" date="2015-05" db="EMBL/GenBank/DDBJ databases">
        <authorList>
            <person name="Fogelqvist Johan"/>
        </authorList>
    </citation>
    <scope>NUCLEOTIDE SEQUENCE [LARGE SCALE GENOMIC DNA]</scope>
</reference>
<accession>A0A0G4NPJ7</accession>
<dbReference type="AlphaFoldDB" id="A0A0G4NPJ7"/>
<organism evidence="1 2">
    <name type="scientific">Verticillium longisporum</name>
    <name type="common">Verticillium dahliae var. longisporum</name>
    <dbReference type="NCBI Taxonomy" id="100787"/>
    <lineage>
        <taxon>Eukaryota</taxon>
        <taxon>Fungi</taxon>
        <taxon>Dikarya</taxon>
        <taxon>Ascomycota</taxon>
        <taxon>Pezizomycotina</taxon>
        <taxon>Sordariomycetes</taxon>
        <taxon>Hypocreomycetidae</taxon>
        <taxon>Glomerellales</taxon>
        <taxon>Plectosphaerellaceae</taxon>
        <taxon>Verticillium</taxon>
    </lineage>
</organism>
<name>A0A0G4NPJ7_VERLO</name>
<dbReference type="EMBL" id="CVQI01037463">
    <property type="protein sequence ID" value="CRK48380.1"/>
    <property type="molecule type" value="Genomic_DNA"/>
</dbReference>
<evidence type="ECO:0000313" key="1">
    <source>
        <dbReference type="EMBL" id="CRK48380.1"/>
    </source>
</evidence>
<dbReference type="Proteomes" id="UP000045706">
    <property type="component" value="Unassembled WGS sequence"/>
</dbReference>
<protein>
    <submittedName>
        <fullName evidence="1">Uncharacterized protein</fullName>
    </submittedName>
</protein>